<evidence type="ECO:0000259" key="2">
    <source>
        <dbReference type="Pfam" id="PF24883"/>
    </source>
</evidence>
<dbReference type="Pfam" id="PF24883">
    <property type="entry name" value="NPHP3_N"/>
    <property type="match status" value="1"/>
</dbReference>
<sequence>MLDRRDDIELRHTSACQWILELEKYKSWSSQSRGLLWIKGKPGAGKSTLMVFLYDKLKGSHDGNQGIQLDFFFSTRGTEMQRTPLGILRLLLNQIFDHDATIRPQVRETYEQRCRQFGYGEDEWEWPQVALEELLASVILASASRQHISVFVDVLDETGAESAQQLAAYFHRLINRAE</sequence>
<evidence type="ECO:0000256" key="1">
    <source>
        <dbReference type="ARBA" id="ARBA00022737"/>
    </source>
</evidence>
<dbReference type="InterPro" id="IPR056884">
    <property type="entry name" value="NPHP3-like_N"/>
</dbReference>
<dbReference type="InterPro" id="IPR027417">
    <property type="entry name" value="P-loop_NTPase"/>
</dbReference>
<reference evidence="3" key="2">
    <citation type="journal article" date="2023" name="IMA Fungus">
        <title>Comparative genomic study of the Penicillium genus elucidates a diverse pangenome and 15 lateral gene transfer events.</title>
        <authorList>
            <person name="Petersen C."/>
            <person name="Sorensen T."/>
            <person name="Nielsen M.R."/>
            <person name="Sondergaard T.E."/>
            <person name="Sorensen J.L."/>
            <person name="Fitzpatrick D.A."/>
            <person name="Frisvad J.C."/>
            <person name="Nielsen K.L."/>
        </authorList>
    </citation>
    <scope>NUCLEOTIDE SEQUENCE</scope>
    <source>
        <strain evidence="3">IBT 29495</strain>
    </source>
</reference>
<keyword evidence="4" id="KW-1185">Reference proteome</keyword>
<dbReference type="Gene3D" id="3.40.50.300">
    <property type="entry name" value="P-loop containing nucleotide triphosphate hydrolases"/>
    <property type="match status" value="1"/>
</dbReference>
<dbReference type="EMBL" id="JAPWDS010000006">
    <property type="protein sequence ID" value="KAJ5493624.1"/>
    <property type="molecule type" value="Genomic_DNA"/>
</dbReference>
<proteinExistence type="predicted"/>
<gene>
    <name evidence="3" type="ORF">N7463_009711</name>
</gene>
<protein>
    <recommendedName>
        <fullName evidence="2">Nephrocystin 3-like N-terminal domain-containing protein</fullName>
    </recommendedName>
</protein>
<feature type="domain" description="Nephrocystin 3-like N-terminal" evidence="2">
    <location>
        <begin position="15"/>
        <end position="176"/>
    </location>
</feature>
<dbReference type="PANTHER" id="PTHR10039:SF5">
    <property type="entry name" value="NACHT DOMAIN-CONTAINING PROTEIN"/>
    <property type="match status" value="1"/>
</dbReference>
<dbReference type="OrthoDB" id="194358at2759"/>
<evidence type="ECO:0000313" key="4">
    <source>
        <dbReference type="Proteomes" id="UP001149954"/>
    </source>
</evidence>
<dbReference type="PANTHER" id="PTHR10039">
    <property type="entry name" value="AMELOGENIN"/>
    <property type="match status" value="1"/>
</dbReference>
<accession>A0A9W9XJR4</accession>
<organism evidence="3 4">
    <name type="scientific">Penicillium fimorum</name>
    <dbReference type="NCBI Taxonomy" id="1882269"/>
    <lineage>
        <taxon>Eukaryota</taxon>
        <taxon>Fungi</taxon>
        <taxon>Dikarya</taxon>
        <taxon>Ascomycota</taxon>
        <taxon>Pezizomycotina</taxon>
        <taxon>Eurotiomycetes</taxon>
        <taxon>Eurotiomycetidae</taxon>
        <taxon>Eurotiales</taxon>
        <taxon>Aspergillaceae</taxon>
        <taxon>Penicillium</taxon>
    </lineage>
</organism>
<evidence type="ECO:0000313" key="3">
    <source>
        <dbReference type="EMBL" id="KAJ5493624.1"/>
    </source>
</evidence>
<name>A0A9W9XJR4_9EURO</name>
<reference evidence="3" key="1">
    <citation type="submission" date="2022-12" db="EMBL/GenBank/DDBJ databases">
        <authorList>
            <person name="Petersen C."/>
        </authorList>
    </citation>
    <scope>NUCLEOTIDE SEQUENCE</scope>
    <source>
        <strain evidence="3">IBT 29495</strain>
    </source>
</reference>
<keyword evidence="1" id="KW-0677">Repeat</keyword>
<dbReference type="AlphaFoldDB" id="A0A9W9XJR4"/>
<comment type="caution">
    <text evidence="3">The sequence shown here is derived from an EMBL/GenBank/DDBJ whole genome shotgun (WGS) entry which is preliminary data.</text>
</comment>
<dbReference type="SUPFAM" id="SSF52540">
    <property type="entry name" value="P-loop containing nucleoside triphosphate hydrolases"/>
    <property type="match status" value="1"/>
</dbReference>
<dbReference type="Proteomes" id="UP001149954">
    <property type="component" value="Unassembled WGS sequence"/>
</dbReference>